<comment type="caution">
    <text evidence="2">The sequence shown here is derived from an EMBL/GenBank/DDBJ whole genome shotgun (WGS) entry which is preliminary data.</text>
</comment>
<evidence type="ECO:0000313" key="2">
    <source>
        <dbReference type="EMBL" id="KXG43767.1"/>
    </source>
</evidence>
<protein>
    <recommendedName>
        <fullName evidence="4">DUF881 domain-containing protein</fullName>
    </recommendedName>
</protein>
<evidence type="ECO:0000313" key="3">
    <source>
        <dbReference type="Proteomes" id="UP000070352"/>
    </source>
</evidence>
<dbReference type="OrthoDB" id="9776196at2"/>
<dbReference type="Proteomes" id="UP000070352">
    <property type="component" value="Unassembled WGS sequence"/>
</dbReference>
<dbReference type="PANTHER" id="PTHR37313:SF2">
    <property type="entry name" value="UPF0749 PROTEIN YLXX"/>
    <property type="match status" value="1"/>
</dbReference>
<dbReference type="RefSeq" id="WP_082732411.1">
    <property type="nucleotide sequence ID" value="NZ_LSKU01000001.1"/>
</dbReference>
<dbReference type="EMBL" id="LSKU01000001">
    <property type="protein sequence ID" value="KXG43767.1"/>
    <property type="molecule type" value="Genomic_DNA"/>
</dbReference>
<dbReference type="Gene3D" id="3.30.70.1880">
    <property type="entry name" value="Protein of unknown function DUF881"/>
    <property type="match status" value="1"/>
</dbReference>
<dbReference type="InterPro" id="IPR010273">
    <property type="entry name" value="DUF881"/>
</dbReference>
<gene>
    <name evidence="2" type="ORF">U473_06885</name>
</gene>
<dbReference type="PANTHER" id="PTHR37313">
    <property type="entry name" value="UPF0749 PROTEIN RV1825"/>
    <property type="match status" value="1"/>
</dbReference>
<organism evidence="2 3">
    <name type="scientific">Tepidibacillus decaturensis</name>
    <dbReference type="NCBI Taxonomy" id="1413211"/>
    <lineage>
        <taxon>Bacteria</taxon>
        <taxon>Bacillati</taxon>
        <taxon>Bacillota</taxon>
        <taxon>Bacilli</taxon>
        <taxon>Bacillales</taxon>
        <taxon>Bacillaceae</taxon>
        <taxon>Tepidibacillus</taxon>
    </lineage>
</organism>
<dbReference type="STRING" id="1413211.U473_06885"/>
<sequence>MISNEDEANKIREQLDNTRMIAGLISVEGPGLSVTLNDSKQAKEVEGDVSSYIVHEQDLRKVVNELFASGAEAISVNGERMIASSSIRCVGPTILVNSIKKAPPFEILAIGDPDTLLAGLEMPGGVLETLRLWNIQISTKKMDHIVIPGFIGTLNTDRLTILNP</sequence>
<keyword evidence="3" id="KW-1185">Reference proteome</keyword>
<comment type="similarity">
    <text evidence="1">Belongs to the UPF0749 family.</text>
</comment>
<accession>A0A135L4A7</accession>
<reference evidence="2 3" key="1">
    <citation type="submission" date="2016-02" db="EMBL/GenBank/DDBJ databases">
        <title>Draft Genome for Tepidibacillus decaturensis nov. sp. Strain Z9, an Anaerobic, Moderately Thermophilic and Heterotrophic Bacterium from Deep Subsurface of the Illinois Basin, USA.</title>
        <authorList>
            <person name="Dong Y."/>
            <person name="Chang J.Y."/>
            <person name="Sanford R."/>
            <person name="Fouke B.W."/>
        </authorList>
    </citation>
    <scope>NUCLEOTIDE SEQUENCE [LARGE SCALE GENOMIC DNA]</scope>
    <source>
        <strain evidence="2 3">Z9</strain>
    </source>
</reference>
<evidence type="ECO:0008006" key="4">
    <source>
        <dbReference type="Google" id="ProtNLM"/>
    </source>
</evidence>
<evidence type="ECO:0000256" key="1">
    <source>
        <dbReference type="ARBA" id="ARBA00009108"/>
    </source>
</evidence>
<proteinExistence type="inferred from homology"/>
<dbReference type="AlphaFoldDB" id="A0A135L4A7"/>
<dbReference type="Pfam" id="PF05949">
    <property type="entry name" value="DUF881"/>
    <property type="match status" value="1"/>
</dbReference>
<name>A0A135L4A7_9BACI</name>